<feature type="non-terminal residue" evidence="1">
    <location>
        <position position="149"/>
    </location>
</feature>
<dbReference type="GO" id="GO:0020037">
    <property type="term" value="F:heme binding"/>
    <property type="evidence" value="ECO:0007669"/>
    <property type="project" value="InterPro"/>
</dbReference>
<protein>
    <recommendedName>
        <fullName evidence="2">Cytochrome c-552/DMSO reductase-like haem-binding domain-containing protein</fullName>
    </recommendedName>
</protein>
<reference evidence="1" key="1">
    <citation type="submission" date="2018-05" db="EMBL/GenBank/DDBJ databases">
        <authorList>
            <person name="Lanie J.A."/>
            <person name="Ng W.-L."/>
            <person name="Kazmierczak K.M."/>
            <person name="Andrzejewski T.M."/>
            <person name="Davidsen T.M."/>
            <person name="Wayne K.J."/>
            <person name="Tettelin H."/>
            <person name="Glass J.I."/>
            <person name="Rusch D."/>
            <person name="Podicherti R."/>
            <person name="Tsui H.-C.T."/>
            <person name="Winkler M.E."/>
        </authorList>
    </citation>
    <scope>NUCLEOTIDE SEQUENCE</scope>
</reference>
<accession>A0A382U4I2</accession>
<dbReference type="PROSITE" id="PS51257">
    <property type="entry name" value="PROKAR_LIPOPROTEIN"/>
    <property type="match status" value="1"/>
</dbReference>
<dbReference type="GO" id="GO:0046872">
    <property type="term" value="F:metal ion binding"/>
    <property type="evidence" value="ECO:0007669"/>
    <property type="project" value="UniProtKB-KW"/>
</dbReference>
<organism evidence="1">
    <name type="scientific">marine metagenome</name>
    <dbReference type="NCBI Taxonomy" id="408172"/>
    <lineage>
        <taxon>unclassified sequences</taxon>
        <taxon>metagenomes</taxon>
        <taxon>ecological metagenomes</taxon>
    </lineage>
</organism>
<sequence length="149" mass="16401">MNRRKVFGCFYLVLIFSIVITLGSGCGSNSMEYCIETGECELAVDAIKVSTEIPIDPNDPFWADSAHVQKKTIELGPQMITNPKWPDPSIKSVNVSAAQNEKEIALFLEWTDATLENKIEVSATHTDQAAIMFPLHPGKEIPSITMGSE</sequence>
<dbReference type="AlphaFoldDB" id="A0A382U4I2"/>
<dbReference type="Gene3D" id="2.60.40.1190">
    <property type="match status" value="1"/>
</dbReference>
<evidence type="ECO:0008006" key="2">
    <source>
        <dbReference type="Google" id="ProtNLM"/>
    </source>
</evidence>
<proteinExistence type="predicted"/>
<name>A0A382U4I2_9ZZZZ</name>
<gene>
    <name evidence="1" type="ORF">METZ01_LOCUS381721</name>
</gene>
<dbReference type="EMBL" id="UINC01141245">
    <property type="protein sequence ID" value="SVD28867.1"/>
    <property type="molecule type" value="Genomic_DNA"/>
</dbReference>
<evidence type="ECO:0000313" key="1">
    <source>
        <dbReference type="EMBL" id="SVD28867.1"/>
    </source>
</evidence>